<accession>A0A1I7U6J1</accession>
<evidence type="ECO:0000313" key="3">
    <source>
        <dbReference type="WBParaSite" id="Csp11.Scaffold629.g15365.t1"/>
    </source>
</evidence>
<dbReference type="GO" id="GO:0046975">
    <property type="term" value="F:histone H3K36 methyltransferase activity"/>
    <property type="evidence" value="ECO:0007669"/>
    <property type="project" value="TreeGrafter"/>
</dbReference>
<evidence type="ECO:0000313" key="2">
    <source>
        <dbReference type="Proteomes" id="UP000095282"/>
    </source>
</evidence>
<sequence length="208" mass="24257">MATPSNNPVRLSREQVRLLLFYEHRSGSSTRKAVDQINLLIGPGTVNQATAVRWFQKFRNGVVDFEDSPHNGRPKEIEEDELLALVKEDPRQSTRSLATKLGYSQIYFLHDNARPHVAKVTRQKIQELGWMILPHPPYSPDMAPTDYHLFRSLNHFLDGKEFHNQDDLRTAIQSFFDNKPRDFYRNGIEQLPTRWQYIVNNDGAYYVD</sequence>
<dbReference type="GO" id="GO:0003690">
    <property type="term" value="F:double-stranded DNA binding"/>
    <property type="evidence" value="ECO:0007669"/>
    <property type="project" value="TreeGrafter"/>
</dbReference>
<dbReference type="GO" id="GO:0005634">
    <property type="term" value="C:nucleus"/>
    <property type="evidence" value="ECO:0007669"/>
    <property type="project" value="TreeGrafter"/>
</dbReference>
<dbReference type="GO" id="GO:0015074">
    <property type="term" value="P:DNA integration"/>
    <property type="evidence" value="ECO:0007669"/>
    <property type="project" value="TreeGrafter"/>
</dbReference>
<name>A0A1I7U6J1_9PELO</name>
<dbReference type="GO" id="GO:0000014">
    <property type="term" value="F:single-stranded DNA endodeoxyribonuclease activity"/>
    <property type="evidence" value="ECO:0007669"/>
    <property type="project" value="TreeGrafter"/>
</dbReference>
<evidence type="ECO:0000259" key="1">
    <source>
        <dbReference type="Pfam" id="PF17906"/>
    </source>
</evidence>
<dbReference type="GO" id="GO:0042800">
    <property type="term" value="F:histone H3K4 methyltransferase activity"/>
    <property type="evidence" value="ECO:0007669"/>
    <property type="project" value="TreeGrafter"/>
</dbReference>
<dbReference type="GO" id="GO:0035861">
    <property type="term" value="C:site of double-strand break"/>
    <property type="evidence" value="ECO:0007669"/>
    <property type="project" value="TreeGrafter"/>
</dbReference>
<dbReference type="GO" id="GO:0044547">
    <property type="term" value="F:DNA topoisomerase binding"/>
    <property type="evidence" value="ECO:0007669"/>
    <property type="project" value="TreeGrafter"/>
</dbReference>
<proteinExistence type="predicted"/>
<feature type="domain" description="Mos1 transposase HTH" evidence="1">
    <location>
        <begin position="14"/>
        <end position="61"/>
    </location>
</feature>
<dbReference type="STRING" id="1561998.A0A1I7U6J1"/>
<dbReference type="GO" id="GO:0000793">
    <property type="term" value="C:condensed chromosome"/>
    <property type="evidence" value="ECO:0007669"/>
    <property type="project" value="TreeGrafter"/>
</dbReference>
<dbReference type="InterPro" id="IPR036397">
    <property type="entry name" value="RNaseH_sf"/>
</dbReference>
<dbReference type="GO" id="GO:0003697">
    <property type="term" value="F:single-stranded DNA binding"/>
    <property type="evidence" value="ECO:0007669"/>
    <property type="project" value="TreeGrafter"/>
</dbReference>
<dbReference type="WBParaSite" id="Csp11.Scaffold629.g15365.t1">
    <property type="protein sequence ID" value="Csp11.Scaffold629.g15365.t1"/>
    <property type="gene ID" value="Csp11.Scaffold629.g15365"/>
</dbReference>
<dbReference type="GO" id="GO:0006303">
    <property type="term" value="P:double-strand break repair via nonhomologous end joining"/>
    <property type="evidence" value="ECO:0007669"/>
    <property type="project" value="TreeGrafter"/>
</dbReference>
<dbReference type="AlphaFoldDB" id="A0A1I7U6J1"/>
<dbReference type="InterPro" id="IPR041426">
    <property type="entry name" value="Mos1_HTH"/>
</dbReference>
<dbReference type="PANTHER" id="PTHR46060:SF1">
    <property type="entry name" value="MARINER MOS1 TRANSPOSASE-LIKE PROTEIN"/>
    <property type="match status" value="1"/>
</dbReference>
<reference evidence="3" key="1">
    <citation type="submission" date="2016-11" db="UniProtKB">
        <authorList>
            <consortium name="WormBaseParasite"/>
        </authorList>
    </citation>
    <scope>IDENTIFICATION</scope>
</reference>
<dbReference type="GO" id="GO:0000729">
    <property type="term" value="P:DNA double-strand break processing"/>
    <property type="evidence" value="ECO:0007669"/>
    <property type="project" value="TreeGrafter"/>
</dbReference>
<keyword evidence="2" id="KW-1185">Reference proteome</keyword>
<dbReference type="Gene3D" id="3.30.420.10">
    <property type="entry name" value="Ribonuclease H-like superfamily/Ribonuclease H"/>
    <property type="match status" value="1"/>
</dbReference>
<dbReference type="GO" id="GO:0044774">
    <property type="term" value="P:mitotic DNA integrity checkpoint signaling"/>
    <property type="evidence" value="ECO:0007669"/>
    <property type="project" value="TreeGrafter"/>
</dbReference>
<organism evidence="2 3">
    <name type="scientific">Caenorhabditis tropicalis</name>
    <dbReference type="NCBI Taxonomy" id="1561998"/>
    <lineage>
        <taxon>Eukaryota</taxon>
        <taxon>Metazoa</taxon>
        <taxon>Ecdysozoa</taxon>
        <taxon>Nematoda</taxon>
        <taxon>Chromadorea</taxon>
        <taxon>Rhabditida</taxon>
        <taxon>Rhabditina</taxon>
        <taxon>Rhabditomorpha</taxon>
        <taxon>Rhabditoidea</taxon>
        <taxon>Rhabditidae</taxon>
        <taxon>Peloderinae</taxon>
        <taxon>Caenorhabditis</taxon>
    </lineage>
</organism>
<dbReference type="Proteomes" id="UP000095282">
    <property type="component" value="Unplaced"/>
</dbReference>
<protein>
    <submittedName>
        <fullName evidence="3">HTH_48 domain-containing protein</fullName>
    </submittedName>
</protein>
<dbReference type="Pfam" id="PF17906">
    <property type="entry name" value="HTH_48"/>
    <property type="match status" value="1"/>
</dbReference>
<dbReference type="GO" id="GO:0031297">
    <property type="term" value="P:replication fork processing"/>
    <property type="evidence" value="ECO:0007669"/>
    <property type="project" value="TreeGrafter"/>
</dbReference>
<dbReference type="InterPro" id="IPR052709">
    <property type="entry name" value="Transposase-MT_Hybrid"/>
</dbReference>
<dbReference type="PANTHER" id="PTHR46060">
    <property type="entry name" value="MARINER MOS1 TRANSPOSASE-LIKE PROTEIN"/>
    <property type="match status" value="1"/>
</dbReference>